<reference evidence="8 9" key="1">
    <citation type="submission" date="2015-01" db="EMBL/GenBank/DDBJ databases">
        <title>The Genome Sequence of Capronia semiimmersa CBS27337.</title>
        <authorList>
            <consortium name="The Broad Institute Genomics Platform"/>
            <person name="Cuomo C."/>
            <person name="de Hoog S."/>
            <person name="Gorbushina A."/>
            <person name="Stielow B."/>
            <person name="Teixiera M."/>
            <person name="Abouelleil A."/>
            <person name="Chapman S.B."/>
            <person name="Priest M."/>
            <person name="Young S.K."/>
            <person name="Wortman J."/>
            <person name="Nusbaum C."/>
            <person name="Birren B."/>
        </authorList>
    </citation>
    <scope>NUCLEOTIDE SEQUENCE [LARGE SCALE GENOMIC DNA]</scope>
    <source>
        <strain evidence="8 9">CBS 27337</strain>
    </source>
</reference>
<dbReference type="SUPFAM" id="SSF54373">
    <property type="entry name" value="FAD-linked reductases, C-terminal domain"/>
    <property type="match status" value="1"/>
</dbReference>
<dbReference type="InterPro" id="IPR035959">
    <property type="entry name" value="RutC-like_sf"/>
</dbReference>
<dbReference type="PANTHER" id="PTHR43563:SF14">
    <property type="entry name" value="AMINE OXIDASE"/>
    <property type="match status" value="1"/>
</dbReference>
<dbReference type="InterPro" id="IPR006175">
    <property type="entry name" value="YjgF/YER057c/UK114"/>
</dbReference>
<name>A0A0D2CDY0_9EURO</name>
<dbReference type="Gene3D" id="1.10.405.10">
    <property type="entry name" value="Guanine Nucleotide Dissociation Inhibitor, domain 1"/>
    <property type="match status" value="1"/>
</dbReference>
<dbReference type="GO" id="GO:0097621">
    <property type="term" value="F:monoamine oxidase activity"/>
    <property type="evidence" value="ECO:0007669"/>
    <property type="project" value="UniProtKB-EC"/>
</dbReference>
<dbReference type="InterPro" id="IPR002937">
    <property type="entry name" value="Amino_oxidase"/>
</dbReference>
<evidence type="ECO:0000256" key="4">
    <source>
        <dbReference type="ARBA" id="ARBA00048448"/>
    </source>
</evidence>
<evidence type="ECO:0000313" key="9">
    <source>
        <dbReference type="Proteomes" id="UP000054266"/>
    </source>
</evidence>
<dbReference type="SUPFAM" id="SSF55298">
    <property type="entry name" value="YjgF-like"/>
    <property type="match status" value="1"/>
</dbReference>
<dbReference type="AlphaFoldDB" id="A0A0D2CDY0"/>
<feature type="binding site" evidence="5">
    <location>
        <begin position="175"/>
        <end position="176"/>
    </location>
    <ligand>
        <name>FAD</name>
        <dbReference type="ChEBI" id="CHEBI:57692"/>
    </ligand>
</feature>
<feature type="domain" description="Amine oxidase" evidence="7">
    <location>
        <begin position="155"/>
        <end position="600"/>
    </location>
</feature>
<comment type="cofactor">
    <cofactor evidence="1 6">
        <name>FAD</name>
        <dbReference type="ChEBI" id="CHEBI:57692"/>
    </cofactor>
</comment>
<comment type="similarity">
    <text evidence="2 6">Belongs to the flavin monoamine oxidase family.</text>
</comment>
<dbReference type="PRINTS" id="PR00757">
    <property type="entry name" value="AMINEOXDASEF"/>
</dbReference>
<dbReference type="Gene3D" id="3.90.660.10">
    <property type="match status" value="1"/>
</dbReference>
<dbReference type="InterPro" id="IPR036188">
    <property type="entry name" value="FAD/NAD-bd_sf"/>
</dbReference>
<keyword evidence="3 6" id="KW-0560">Oxidoreductase</keyword>
<sequence length="608" mass="66166">MAPPPPPSSHSVTSIQPHGLKDVMSVYSHVSVAPASSRAVAVAGQVGEDPNGYIPSDPVEQAKLAFKNAKRCLEAAGATSADITQLHLYVVGFDPERRYYSEPLSTFLADARPAITLVPVPALAKREYLIEVEVSLAIPQHAPRRVDVVIVGAGLSGLQAAVDLQNSGLQTVVVEARDRIGGKVWSHDVGNGSVVDLGGAWINDTSQSRAFALSKRFGLDLVSQMTEGSAIVRDQVGKYDCLQNGQVFSNSASAEAINDSGRIRDLLEETCQKLDIRRPIDSAKNLPDDRDIESLTLEQWVSSKGGGEGAQKSAQLWTRAILGLEPSEVGALYFMEYCKSGGGLLQLRSDLKDGAQYLRFADGAGSLCNGLAAEATTGSIHLNSPVRDIRQTANEVVVQTARGLFHCARVILSIPTPLYKEINFDPPLPADKQRLSQRTRLGTFCKVILVYRRPWWRKSGLSGTMLLQNSPILVSRDTSADSRGQFSLTCFLAGGPAREWMVLPPRDRQELVLREINGAFGHIAKVDPPAALLEQIWPDEQWSQGCPCPAMLPGDLTEFEKTLRAPFRRVHFIGTETAYEWKGYMEGALRSGERGAREVLHLLGSPRL</sequence>
<dbReference type="EC" id="1.4.3.-" evidence="6"/>
<protein>
    <recommendedName>
        <fullName evidence="6">Amine oxidase</fullName>
        <ecNumber evidence="6">1.4.3.-</ecNumber>
    </recommendedName>
</protein>
<dbReference type="STRING" id="5601.A0A0D2CDY0"/>
<feature type="binding site" evidence="5">
    <location>
        <position position="576"/>
    </location>
    <ligand>
        <name>FAD</name>
        <dbReference type="ChEBI" id="CHEBI:57692"/>
    </ligand>
</feature>
<evidence type="ECO:0000256" key="2">
    <source>
        <dbReference type="ARBA" id="ARBA00005995"/>
    </source>
</evidence>
<dbReference type="SUPFAM" id="SSF51905">
    <property type="entry name" value="FAD/NAD(P)-binding domain"/>
    <property type="match status" value="1"/>
</dbReference>
<keyword evidence="6" id="KW-0274">FAD</keyword>
<feature type="binding site" evidence="5">
    <location>
        <position position="491"/>
    </location>
    <ligand>
        <name>substrate</name>
    </ligand>
</feature>
<feature type="binding site" evidence="5">
    <location>
        <position position="386"/>
    </location>
    <ligand>
        <name>FAD</name>
        <dbReference type="ChEBI" id="CHEBI:57692"/>
    </ligand>
</feature>
<organism evidence="8 9">
    <name type="scientific">Phialophora macrospora</name>
    <dbReference type="NCBI Taxonomy" id="1851006"/>
    <lineage>
        <taxon>Eukaryota</taxon>
        <taxon>Fungi</taxon>
        <taxon>Dikarya</taxon>
        <taxon>Ascomycota</taxon>
        <taxon>Pezizomycotina</taxon>
        <taxon>Eurotiomycetes</taxon>
        <taxon>Chaetothyriomycetidae</taxon>
        <taxon>Chaetothyriales</taxon>
        <taxon>Herpotrichiellaceae</taxon>
        <taxon>Phialophora</taxon>
    </lineage>
</organism>
<gene>
    <name evidence="8" type="ORF">PV04_10170</name>
</gene>
<accession>A0A0D2CDY0</accession>
<dbReference type="Gene3D" id="3.30.1330.40">
    <property type="entry name" value="RutC-like"/>
    <property type="match status" value="1"/>
</dbReference>
<dbReference type="InterPro" id="IPR050703">
    <property type="entry name" value="Flavin_MAO"/>
</dbReference>
<evidence type="ECO:0000256" key="3">
    <source>
        <dbReference type="ARBA" id="ARBA00023002"/>
    </source>
</evidence>
<keyword evidence="6" id="KW-0285">Flavoprotein</keyword>
<evidence type="ECO:0000259" key="7">
    <source>
        <dbReference type="Pfam" id="PF01593"/>
    </source>
</evidence>
<dbReference type="InterPro" id="IPR001613">
    <property type="entry name" value="Flavin_amine_oxidase"/>
</dbReference>
<comment type="catalytic activity">
    <reaction evidence="4">
        <text>a secondary aliphatic amine + O2 + H2O = a primary amine + an aldehyde + H2O2</text>
        <dbReference type="Rhea" id="RHEA:26414"/>
        <dbReference type="ChEBI" id="CHEBI:15377"/>
        <dbReference type="ChEBI" id="CHEBI:15379"/>
        <dbReference type="ChEBI" id="CHEBI:16240"/>
        <dbReference type="ChEBI" id="CHEBI:17478"/>
        <dbReference type="ChEBI" id="CHEBI:58855"/>
        <dbReference type="ChEBI" id="CHEBI:65296"/>
        <dbReference type="EC" id="1.4.3.4"/>
    </reaction>
</comment>
<evidence type="ECO:0000256" key="6">
    <source>
        <dbReference type="RuleBase" id="RU362067"/>
    </source>
</evidence>
<dbReference type="HOGENOM" id="CLU_004498_0_3_1"/>
<proteinExistence type="inferred from homology"/>
<dbReference type="EMBL" id="KN846962">
    <property type="protein sequence ID" value="KIW63316.1"/>
    <property type="molecule type" value="Genomic_DNA"/>
</dbReference>
<keyword evidence="9" id="KW-1185">Reference proteome</keyword>
<dbReference type="Pfam" id="PF01042">
    <property type="entry name" value="Ribonuc_L-PSP"/>
    <property type="match status" value="1"/>
</dbReference>
<evidence type="ECO:0000313" key="8">
    <source>
        <dbReference type="EMBL" id="KIW63316.1"/>
    </source>
</evidence>
<feature type="binding site" evidence="5">
    <location>
        <position position="156"/>
    </location>
    <ligand>
        <name>FAD</name>
        <dbReference type="ChEBI" id="CHEBI:57692"/>
    </ligand>
</feature>
<dbReference type="Proteomes" id="UP000054266">
    <property type="component" value="Unassembled WGS sequence"/>
</dbReference>
<evidence type="ECO:0000256" key="1">
    <source>
        <dbReference type="ARBA" id="ARBA00001974"/>
    </source>
</evidence>
<dbReference type="Pfam" id="PF01593">
    <property type="entry name" value="Amino_oxidase"/>
    <property type="match status" value="1"/>
</dbReference>
<dbReference type="PANTHER" id="PTHR43563">
    <property type="entry name" value="AMINE OXIDASE"/>
    <property type="match status" value="1"/>
</dbReference>
<evidence type="ECO:0000256" key="5">
    <source>
        <dbReference type="PIRSR" id="PIRSR601613-1"/>
    </source>
</evidence>
<dbReference type="Gene3D" id="3.50.50.60">
    <property type="entry name" value="FAD/NAD(P)-binding domain"/>
    <property type="match status" value="1"/>
</dbReference>